<organism evidence="2 3">
    <name type="scientific">Nonomuraea rubra</name>
    <dbReference type="NCBI Taxonomy" id="46180"/>
    <lineage>
        <taxon>Bacteria</taxon>
        <taxon>Bacillati</taxon>
        <taxon>Actinomycetota</taxon>
        <taxon>Actinomycetes</taxon>
        <taxon>Streptosporangiales</taxon>
        <taxon>Streptosporangiaceae</taxon>
        <taxon>Nonomuraea</taxon>
    </lineage>
</organism>
<comment type="caution">
    <text evidence="2">The sequence shown here is derived from an EMBL/GenBank/DDBJ whole genome shotgun (WGS) entry which is preliminary data.</text>
</comment>
<name>A0A7X0NPI9_9ACTN</name>
<protein>
    <submittedName>
        <fullName evidence="2">Uncharacterized protein</fullName>
    </submittedName>
</protein>
<feature type="region of interest" description="Disordered" evidence="1">
    <location>
        <begin position="37"/>
        <end position="75"/>
    </location>
</feature>
<evidence type="ECO:0000256" key="1">
    <source>
        <dbReference type="SAM" id="MobiDB-lite"/>
    </source>
</evidence>
<evidence type="ECO:0000313" key="2">
    <source>
        <dbReference type="EMBL" id="MBB6547056.1"/>
    </source>
</evidence>
<dbReference type="Proteomes" id="UP000565579">
    <property type="component" value="Unassembled WGS sequence"/>
</dbReference>
<dbReference type="AlphaFoldDB" id="A0A7X0NPI9"/>
<dbReference type="EMBL" id="JACHMI010000001">
    <property type="protein sequence ID" value="MBB6547056.1"/>
    <property type="molecule type" value="Genomic_DNA"/>
</dbReference>
<keyword evidence="3" id="KW-1185">Reference proteome</keyword>
<proteinExistence type="predicted"/>
<evidence type="ECO:0000313" key="3">
    <source>
        <dbReference type="Proteomes" id="UP000565579"/>
    </source>
</evidence>
<gene>
    <name evidence="2" type="ORF">HD593_001851</name>
</gene>
<accession>A0A7X0NPI9</accession>
<sequence length="75" mass="7929">MVGRVLGHLGFLVRPYQDASPAEALLQMISDLDTAVSNGRPKRHDALTPCGPSAERHTEPDAGTWASTARPCACG</sequence>
<reference evidence="2 3" key="1">
    <citation type="submission" date="2020-08" db="EMBL/GenBank/DDBJ databases">
        <title>Sequencing the genomes of 1000 actinobacteria strains.</title>
        <authorList>
            <person name="Klenk H.-P."/>
        </authorList>
    </citation>
    <scope>NUCLEOTIDE SEQUENCE [LARGE SCALE GENOMIC DNA]</scope>
    <source>
        <strain evidence="2 3">DSM 43768</strain>
    </source>
</reference>